<dbReference type="GO" id="GO:0033290">
    <property type="term" value="C:eukaryotic 48S preinitiation complex"/>
    <property type="evidence" value="ECO:0007669"/>
    <property type="project" value="UniProtKB-UniRule"/>
</dbReference>
<dbReference type="SUPFAM" id="SSF82171">
    <property type="entry name" value="DPP6 N-terminal domain-like"/>
    <property type="match status" value="1"/>
</dbReference>
<dbReference type="InterPro" id="IPR012677">
    <property type="entry name" value="Nucleotide-bd_a/b_plait_sf"/>
</dbReference>
<dbReference type="CDD" id="cd12278">
    <property type="entry name" value="RRM_eIF3B"/>
    <property type="match status" value="1"/>
</dbReference>
<dbReference type="GO" id="GO:0005852">
    <property type="term" value="C:eukaryotic translation initiation factor 3 complex"/>
    <property type="evidence" value="ECO:0007669"/>
    <property type="project" value="UniProtKB-UniRule"/>
</dbReference>
<comment type="similarity">
    <text evidence="8 9">Belongs to the eIF-3 subunit B family.</text>
</comment>
<dbReference type="FunFam" id="2.130.10.10:FF:000419">
    <property type="entry name" value="Eukaryotic translation initiation factor 3 subunit B"/>
    <property type="match status" value="1"/>
</dbReference>
<dbReference type="GO" id="GO:0001732">
    <property type="term" value="P:formation of cytoplasmic translation initiation complex"/>
    <property type="evidence" value="ECO:0007669"/>
    <property type="project" value="UniProtKB-UniRule"/>
</dbReference>
<dbReference type="SUPFAM" id="SSF54928">
    <property type="entry name" value="RNA-binding domain, RBD"/>
    <property type="match status" value="1"/>
</dbReference>
<dbReference type="InterPro" id="IPR000504">
    <property type="entry name" value="RRM_dom"/>
</dbReference>
<reference evidence="13 14" key="1">
    <citation type="journal article" date="2018" name="BMC Genomics">
        <title>Genomic evidence for intraspecific hybridization in a clonal and extremely halotolerant yeast.</title>
        <authorList>
            <person name="Gostincar C."/>
            <person name="Stajich J.E."/>
            <person name="Zupancic J."/>
            <person name="Zalar P."/>
            <person name="Gunde-Cimerman N."/>
        </authorList>
    </citation>
    <scope>NUCLEOTIDE SEQUENCE [LARGE SCALE GENOMIC DNA]</scope>
    <source>
        <strain evidence="13 14">EXF-2682</strain>
    </source>
</reference>
<keyword evidence="5" id="KW-0677">Repeat</keyword>
<evidence type="ECO:0000259" key="12">
    <source>
        <dbReference type="PROSITE" id="PS50102"/>
    </source>
</evidence>
<dbReference type="Pfam" id="PF08662">
    <property type="entry name" value="eIF2A"/>
    <property type="match status" value="1"/>
</dbReference>
<evidence type="ECO:0000256" key="2">
    <source>
        <dbReference type="ARBA" id="ARBA00022490"/>
    </source>
</evidence>
<dbReference type="GO" id="GO:0016282">
    <property type="term" value="C:eukaryotic 43S preinitiation complex"/>
    <property type="evidence" value="ECO:0007669"/>
    <property type="project" value="UniProtKB-UniRule"/>
</dbReference>
<evidence type="ECO:0000256" key="10">
    <source>
        <dbReference type="SAM" id="Coils"/>
    </source>
</evidence>
<evidence type="ECO:0000313" key="14">
    <source>
        <dbReference type="Proteomes" id="UP000269276"/>
    </source>
</evidence>
<evidence type="ECO:0000256" key="4">
    <source>
        <dbReference type="ARBA" id="ARBA00022574"/>
    </source>
</evidence>
<dbReference type="Proteomes" id="UP000269276">
    <property type="component" value="Unassembled WGS sequence"/>
</dbReference>
<dbReference type="GO" id="GO:0003723">
    <property type="term" value="F:RNA binding"/>
    <property type="evidence" value="ECO:0007669"/>
    <property type="project" value="UniProtKB-UniRule"/>
</dbReference>
<dbReference type="InterPro" id="IPR011400">
    <property type="entry name" value="EIF3B"/>
</dbReference>
<dbReference type="VEuPathDB" id="FungiDB:BTJ68_08510"/>
<sequence>MAHLSSVHIQRASGPKKMPLRIASTACRTPKAWTADAGDLPRTAAVHHLLNQFPIDFDARQPYSSGIFRPDSPPRNPKSGRAPPATERFERGGQHKHHRHCAASTAIMAPSFDQLDPETEYEEQDDIDYSDLREQYEVRMEEGLDTFIVIDGLPKVPPGSKEKLIKFLLRKLTSVGKTKEENVFMPMNEAGDMSEGFAFVEYETPAQAAAAVKALHATPLDKKHTIAVNKLTDIERYGREGRIEEEYKPPHIPPFEEKEHLRWWLGDHEGRDQFALYRGDNVGVFWNEKEEQAEQIVDRQYWTETFIQWSPKGTYLTSMHAQGVQLWGGANWSRQKRFMHPGVNLVDFSPDERYLTTWSHRPLQVEEGNPVLSLEEDGKNYVIWDISTGKPLRSFVTLDLPGPTQDAEGNPIKKKMQWPAFKWSADSKYVARMTQGQSISVYELPRMNLMDKQSIKIDGVMDFEWCPATPNREGIKNYEQLFCYWTPEMGSNPAKVGLMSVPSKEVVRTRNLFNVSDAKLHWQSDSSFLCVKVDRHSKSKKSLATNLEIFRVKEKGVPVEVIDSIKDTVINFAWEPKGDRFVLITAGEVPAGSAVPPKTAVWFFCPEKAKGNQVGNFKLIRNVEKKNNNAIHWSPNGRFVVVATVLSQQSFDLDFWDFDFEGEKDEKDKDLTANLQLMATADHYGVTDIEWDPSGRFVATSASVWKHRMENGYHLYSFSGTLLREEPIEQFKQWAWRPRPERLLSKEEMKNVRKNLREYSRQFEEADIAKKSSANKAVVDARRRMLEEWLAYRERTQEDLLEERRDMGVPDISEERKALMVGDEVDGEGKVVEEIFEEILEESEEVIE</sequence>
<dbReference type="Pfam" id="PF00076">
    <property type="entry name" value="RRM_1"/>
    <property type="match status" value="1"/>
</dbReference>
<keyword evidence="3 8" id="KW-0396">Initiation factor</keyword>
<dbReference type="InterPro" id="IPR035979">
    <property type="entry name" value="RBD_domain_sf"/>
</dbReference>
<comment type="function">
    <text evidence="9">Component of the eukaryotic translation initiation factor 3 (eIF-3) complex, which is involved in protein synthesis and, together with other initiation factors, stimulates binding of mRNA and methionyl-tRNAi to the 40S ribosome.</text>
</comment>
<proteinExistence type="inferred from homology"/>
<feature type="domain" description="RRM" evidence="12">
    <location>
        <begin position="146"/>
        <end position="233"/>
    </location>
</feature>
<evidence type="ECO:0000256" key="7">
    <source>
        <dbReference type="ARBA" id="ARBA00022917"/>
    </source>
</evidence>
<keyword evidence="2 8" id="KW-0963">Cytoplasm</keyword>
<evidence type="ECO:0000256" key="8">
    <source>
        <dbReference type="HAMAP-Rule" id="MF_03001"/>
    </source>
</evidence>
<keyword evidence="4" id="KW-0853">WD repeat</keyword>
<dbReference type="OrthoDB" id="10250414at2759"/>
<dbReference type="InterPro" id="IPR034363">
    <property type="entry name" value="eIF3B_RRM"/>
</dbReference>
<evidence type="ECO:0000256" key="1">
    <source>
        <dbReference type="ARBA" id="ARBA00004496"/>
    </source>
</evidence>
<accession>A0A3M7ESC5</accession>
<keyword evidence="6 8" id="KW-0694">RNA-binding</keyword>
<dbReference type="InterPro" id="IPR015943">
    <property type="entry name" value="WD40/YVTN_repeat-like_dom_sf"/>
</dbReference>
<evidence type="ECO:0000256" key="9">
    <source>
        <dbReference type="PIRNR" id="PIRNR036424"/>
    </source>
</evidence>
<dbReference type="PIRSF" id="PIRSF036424">
    <property type="entry name" value="eIF3b"/>
    <property type="match status" value="1"/>
</dbReference>
<evidence type="ECO:0000256" key="5">
    <source>
        <dbReference type="ARBA" id="ARBA00022737"/>
    </source>
</evidence>
<feature type="coiled-coil region" evidence="10">
    <location>
        <begin position="742"/>
        <end position="769"/>
    </location>
</feature>
<gene>
    <name evidence="8" type="primary">PRT1</name>
    <name evidence="13" type="ORF">D0863_00048</name>
</gene>
<evidence type="ECO:0000256" key="6">
    <source>
        <dbReference type="ARBA" id="ARBA00022884"/>
    </source>
</evidence>
<dbReference type="PANTHER" id="PTHR14068">
    <property type="entry name" value="EUKARYOTIC TRANSLATION INITIATION FACTOR 3 EIF3 -RELATED"/>
    <property type="match status" value="1"/>
</dbReference>
<dbReference type="EMBL" id="QWIP01000001">
    <property type="protein sequence ID" value="RMY79469.1"/>
    <property type="molecule type" value="Genomic_DNA"/>
</dbReference>
<name>A0A3M7ESC5_HORWE</name>
<evidence type="ECO:0000256" key="11">
    <source>
        <dbReference type="SAM" id="MobiDB-lite"/>
    </source>
</evidence>
<comment type="subunit">
    <text evidence="8 9">Component of the eukaryotic translation initiation factor 3 (eIF-3) complex.</text>
</comment>
<dbReference type="GO" id="GO:0031369">
    <property type="term" value="F:translation initiation factor binding"/>
    <property type="evidence" value="ECO:0007669"/>
    <property type="project" value="InterPro"/>
</dbReference>
<keyword evidence="7 8" id="KW-0648">Protein biosynthesis</keyword>
<dbReference type="HAMAP" id="MF_03001">
    <property type="entry name" value="eIF3b"/>
    <property type="match status" value="1"/>
</dbReference>
<keyword evidence="10" id="KW-0175">Coiled coil</keyword>
<protein>
    <recommendedName>
        <fullName evidence="8">Eukaryotic translation initiation factor 3 subunit B</fullName>
        <shortName evidence="8">eIF3b</shortName>
    </recommendedName>
    <alternativeName>
        <fullName evidence="8">Eukaryotic translation initiation factor 3 90 kDa subunit homolog</fullName>
        <shortName evidence="8">eIF3 p90</shortName>
    </alternativeName>
    <alternativeName>
        <fullName evidence="8">Translation initiation factor eIF3, p90 subunit homolog</fullName>
    </alternativeName>
</protein>
<dbReference type="PANTHER" id="PTHR14068:SF0">
    <property type="entry name" value="EUKARYOTIC TRANSLATION INITIATION FACTOR 3 SUBUNIT B"/>
    <property type="match status" value="1"/>
</dbReference>
<comment type="caution">
    <text evidence="13">The sequence shown here is derived from an EMBL/GenBank/DDBJ whole genome shotgun (WGS) entry which is preliminary data.</text>
</comment>
<dbReference type="SMART" id="SM00360">
    <property type="entry name" value="RRM"/>
    <property type="match status" value="1"/>
</dbReference>
<organism evidence="13 14">
    <name type="scientific">Hortaea werneckii</name>
    <name type="common">Black yeast</name>
    <name type="synonym">Cladosporium werneckii</name>
    <dbReference type="NCBI Taxonomy" id="91943"/>
    <lineage>
        <taxon>Eukaryota</taxon>
        <taxon>Fungi</taxon>
        <taxon>Dikarya</taxon>
        <taxon>Ascomycota</taxon>
        <taxon>Pezizomycotina</taxon>
        <taxon>Dothideomycetes</taxon>
        <taxon>Dothideomycetidae</taxon>
        <taxon>Mycosphaerellales</taxon>
        <taxon>Teratosphaeriaceae</taxon>
        <taxon>Hortaea</taxon>
    </lineage>
</organism>
<evidence type="ECO:0000256" key="3">
    <source>
        <dbReference type="ARBA" id="ARBA00022540"/>
    </source>
</evidence>
<dbReference type="InterPro" id="IPR013979">
    <property type="entry name" value="TIF_beta_prop-like"/>
</dbReference>
<feature type="region of interest" description="Disordered" evidence="11">
    <location>
        <begin position="62"/>
        <end position="95"/>
    </location>
</feature>
<dbReference type="PROSITE" id="PS50102">
    <property type="entry name" value="RRM"/>
    <property type="match status" value="1"/>
</dbReference>
<dbReference type="AlphaFoldDB" id="A0A3M7ESC5"/>
<dbReference type="Gene3D" id="3.30.70.330">
    <property type="match status" value="1"/>
</dbReference>
<comment type="function">
    <text evidence="8">RNA-binding component of the eukaryotic translation initiation factor 3 (eIF-3) complex, which is involved in protein synthesis of a specialized repertoire of mRNAs and, together with other initiation factors, stimulates binding of mRNA and methionyl-tRNAi to the 40S ribosome. The eIF-3 complex specifically targets and initiates translation of a subset of mRNAs involved in cell proliferation.</text>
</comment>
<comment type="subcellular location">
    <subcellularLocation>
        <location evidence="1 8 9">Cytoplasm</location>
    </subcellularLocation>
</comment>
<dbReference type="FunFam" id="3.30.70.330:FF:000235">
    <property type="entry name" value="Eukaryotic translation initiation factor 3 subunit B"/>
    <property type="match status" value="1"/>
</dbReference>
<dbReference type="Gene3D" id="2.130.10.10">
    <property type="entry name" value="YVTN repeat-like/Quinoprotein amine dehydrogenase"/>
    <property type="match status" value="2"/>
</dbReference>
<evidence type="ECO:0000313" key="13">
    <source>
        <dbReference type="EMBL" id="RMY79469.1"/>
    </source>
</evidence>
<dbReference type="GO" id="GO:0003743">
    <property type="term" value="F:translation initiation factor activity"/>
    <property type="evidence" value="ECO:0007669"/>
    <property type="project" value="UniProtKB-UniRule"/>
</dbReference>